<evidence type="ECO:0000256" key="3">
    <source>
        <dbReference type="ARBA" id="ARBA00022692"/>
    </source>
</evidence>
<dbReference type="CDD" id="cd13964">
    <property type="entry name" value="PT_UbiA_1"/>
    <property type="match status" value="1"/>
</dbReference>
<feature type="transmembrane region" description="Helical" evidence="6">
    <location>
        <begin position="20"/>
        <end position="37"/>
    </location>
</feature>
<sequence length="300" mass="32117">MLQKMRAYLELMRPANIVTAFADILAGFAVAGGVISFTGESALFSHEGLWWLLLSTFGLYGGGVVFNDVFDAELDAEERPERAIPSGRVSKLQASLLGTLLHLIGVITAFQVNQTAGFIAITIALLTIIYDSKAKHSVVSGPLFMGLCRGGNLLLGVSIVPGILFQSWFLAFIPIVYIASITLISRGEVSGGSRMHGFIAVGMLTAVMIALLIFAFIPEYSLLTALPFLLLFAWMVFPAYLNAAINPEALTIKNAVKRGVLSLIFLNSVLAAGFSGLILGLIVALLFPISLLFSKLFAVT</sequence>
<keyword evidence="8" id="KW-1185">Reference proteome</keyword>
<evidence type="ECO:0000256" key="4">
    <source>
        <dbReference type="ARBA" id="ARBA00022989"/>
    </source>
</evidence>
<evidence type="ECO:0000256" key="1">
    <source>
        <dbReference type="ARBA" id="ARBA00004141"/>
    </source>
</evidence>
<evidence type="ECO:0000256" key="6">
    <source>
        <dbReference type="SAM" id="Phobius"/>
    </source>
</evidence>
<proteinExistence type="predicted"/>
<name>A0ABS9KG17_9BACT</name>
<accession>A0ABS9KG17</accession>
<reference evidence="7" key="1">
    <citation type="submission" date="2022-01" db="EMBL/GenBank/DDBJ databases">
        <authorList>
            <person name="Wang Y."/>
        </authorList>
    </citation>
    <scope>NUCLEOTIDE SEQUENCE</scope>
    <source>
        <strain evidence="7">WB101</strain>
    </source>
</reference>
<reference evidence="7" key="2">
    <citation type="submission" date="2024-05" db="EMBL/GenBank/DDBJ databases">
        <title>Rhodohalobacter halophilus gen. nov., sp. nov., a moderately halophilic member of the family Balneolaceae.</title>
        <authorList>
            <person name="Xia J."/>
        </authorList>
    </citation>
    <scope>NUCLEOTIDE SEQUENCE</scope>
    <source>
        <strain evidence="7">WB101</strain>
    </source>
</reference>
<feature type="transmembrane region" description="Helical" evidence="6">
    <location>
        <begin position="139"/>
        <end position="159"/>
    </location>
</feature>
<dbReference type="EMBL" id="JAKLWS010000021">
    <property type="protein sequence ID" value="MCG2589804.1"/>
    <property type="molecule type" value="Genomic_DNA"/>
</dbReference>
<dbReference type="InterPro" id="IPR000537">
    <property type="entry name" value="UbiA_prenyltransferase"/>
</dbReference>
<feature type="transmembrane region" description="Helical" evidence="6">
    <location>
        <begin position="264"/>
        <end position="293"/>
    </location>
</feature>
<keyword evidence="2" id="KW-1003">Cell membrane</keyword>
<protein>
    <submittedName>
        <fullName evidence="7">UbiA-like protein EboC</fullName>
    </submittedName>
</protein>
<keyword evidence="3 6" id="KW-0812">Transmembrane</keyword>
<evidence type="ECO:0000256" key="2">
    <source>
        <dbReference type="ARBA" id="ARBA00022475"/>
    </source>
</evidence>
<dbReference type="Proteomes" id="UP001165366">
    <property type="component" value="Unassembled WGS sequence"/>
</dbReference>
<gene>
    <name evidence="7" type="primary">eboC</name>
    <name evidence="7" type="ORF">L6773_14585</name>
</gene>
<dbReference type="Gene3D" id="1.10.357.140">
    <property type="entry name" value="UbiA prenyltransferase"/>
    <property type="match status" value="1"/>
</dbReference>
<dbReference type="Pfam" id="PF01040">
    <property type="entry name" value="UbiA"/>
    <property type="match status" value="1"/>
</dbReference>
<dbReference type="InterPro" id="IPR050475">
    <property type="entry name" value="Prenyltransferase_related"/>
</dbReference>
<feature type="transmembrane region" description="Helical" evidence="6">
    <location>
        <begin position="223"/>
        <end position="243"/>
    </location>
</feature>
<dbReference type="PANTHER" id="PTHR42723">
    <property type="entry name" value="CHLOROPHYLL SYNTHASE"/>
    <property type="match status" value="1"/>
</dbReference>
<evidence type="ECO:0000256" key="5">
    <source>
        <dbReference type="ARBA" id="ARBA00023136"/>
    </source>
</evidence>
<organism evidence="7 8">
    <name type="scientific">Rhodohalobacter sulfatireducens</name>
    <dbReference type="NCBI Taxonomy" id="2911366"/>
    <lineage>
        <taxon>Bacteria</taxon>
        <taxon>Pseudomonadati</taxon>
        <taxon>Balneolota</taxon>
        <taxon>Balneolia</taxon>
        <taxon>Balneolales</taxon>
        <taxon>Balneolaceae</taxon>
        <taxon>Rhodohalobacter</taxon>
    </lineage>
</organism>
<keyword evidence="5 6" id="KW-0472">Membrane</keyword>
<feature type="transmembrane region" description="Helical" evidence="6">
    <location>
        <begin position="165"/>
        <end position="185"/>
    </location>
</feature>
<dbReference type="InterPro" id="IPR044878">
    <property type="entry name" value="UbiA_sf"/>
</dbReference>
<comment type="subcellular location">
    <subcellularLocation>
        <location evidence="1">Membrane</location>
        <topology evidence="1">Multi-pass membrane protein</topology>
    </subcellularLocation>
</comment>
<feature type="transmembrane region" description="Helical" evidence="6">
    <location>
        <begin position="116"/>
        <end position="132"/>
    </location>
</feature>
<feature type="transmembrane region" description="Helical" evidence="6">
    <location>
        <begin position="197"/>
        <end position="217"/>
    </location>
</feature>
<feature type="transmembrane region" description="Helical" evidence="6">
    <location>
        <begin position="49"/>
        <end position="70"/>
    </location>
</feature>
<comment type="caution">
    <text evidence="7">The sequence shown here is derived from an EMBL/GenBank/DDBJ whole genome shotgun (WGS) entry which is preliminary data.</text>
</comment>
<evidence type="ECO:0000313" key="8">
    <source>
        <dbReference type="Proteomes" id="UP001165366"/>
    </source>
</evidence>
<dbReference type="RefSeq" id="WP_237855163.1">
    <property type="nucleotide sequence ID" value="NZ_JAKLWS010000021.1"/>
</dbReference>
<keyword evidence="4 6" id="KW-1133">Transmembrane helix</keyword>
<evidence type="ECO:0000313" key="7">
    <source>
        <dbReference type="EMBL" id="MCG2589804.1"/>
    </source>
</evidence>
<dbReference type="NCBIfam" id="NF035940">
    <property type="entry name" value="prenyl_rel_EboC"/>
    <property type="match status" value="1"/>
</dbReference>
<dbReference type="PANTHER" id="PTHR42723:SF1">
    <property type="entry name" value="CHLOROPHYLL SYNTHASE, CHLOROPLASTIC"/>
    <property type="match status" value="1"/>
</dbReference>